<reference evidence="2 3" key="1">
    <citation type="submission" date="2015-10" db="EMBL/GenBank/DDBJ databases">
        <title>Chryseobacterium aquaticum genome.</title>
        <authorList>
            <person name="Newman J.D."/>
            <person name="Ferguson M.B."/>
            <person name="Miller J.R."/>
        </authorList>
    </citation>
    <scope>NUCLEOTIDE SEQUENCE [LARGE SCALE GENOMIC DNA]</scope>
    <source>
        <strain evidence="2 3">KCTC 12483</strain>
    </source>
</reference>
<evidence type="ECO:0000313" key="3">
    <source>
        <dbReference type="Proteomes" id="UP000051682"/>
    </source>
</evidence>
<organism evidence="2 3">
    <name type="scientific">Chryseobacterium aquaticum</name>
    <dbReference type="NCBI Taxonomy" id="452084"/>
    <lineage>
        <taxon>Bacteria</taxon>
        <taxon>Pseudomonadati</taxon>
        <taxon>Bacteroidota</taxon>
        <taxon>Flavobacteriia</taxon>
        <taxon>Flavobacteriales</taxon>
        <taxon>Weeksellaceae</taxon>
        <taxon>Chryseobacterium group</taxon>
        <taxon>Chryseobacterium</taxon>
    </lineage>
</organism>
<sequence>MCGKYFILFCLLLTTLLAAQEASHSRINVRLFPTQILSVTTAKELSDKNQNIKKENKNELTASNLYGYQIKVVKEQQNEANGNSFENKSYFSESKLIYSTTSSTTDHKITTAFLANNDTIHDKRNINNINDTVIYLIITQ</sequence>
<keyword evidence="3" id="KW-1185">Reference proteome</keyword>
<keyword evidence="1" id="KW-0732">Signal</keyword>
<gene>
    <name evidence="2" type="ORF">AR438_07665</name>
</gene>
<protein>
    <submittedName>
        <fullName evidence="2">Uncharacterized protein</fullName>
    </submittedName>
</protein>
<evidence type="ECO:0000313" key="2">
    <source>
        <dbReference type="EMBL" id="KQK25481.1"/>
    </source>
</evidence>
<dbReference type="AlphaFoldDB" id="A0A0Q3LQP2"/>
<accession>A0A0Q3LQP2</accession>
<proteinExistence type="predicted"/>
<dbReference type="EMBL" id="LLYZ01000005">
    <property type="protein sequence ID" value="KQK25481.1"/>
    <property type="molecule type" value="Genomic_DNA"/>
</dbReference>
<name>A0A0Q3LQP2_9FLAO</name>
<dbReference type="STRING" id="452084.AR438_07665"/>
<dbReference type="Proteomes" id="UP000051682">
    <property type="component" value="Unassembled WGS sequence"/>
</dbReference>
<feature type="signal peptide" evidence="1">
    <location>
        <begin position="1"/>
        <end position="19"/>
    </location>
</feature>
<comment type="caution">
    <text evidence="2">The sequence shown here is derived from an EMBL/GenBank/DDBJ whole genome shotgun (WGS) entry which is preliminary data.</text>
</comment>
<feature type="chain" id="PRO_5006205279" evidence="1">
    <location>
        <begin position="20"/>
        <end position="140"/>
    </location>
</feature>
<evidence type="ECO:0000256" key="1">
    <source>
        <dbReference type="SAM" id="SignalP"/>
    </source>
</evidence>